<dbReference type="Proteomes" id="UP000671119">
    <property type="component" value="Unassembled WGS sequence"/>
</dbReference>
<accession>A0ABD4Q598</accession>
<evidence type="ECO:0000256" key="1">
    <source>
        <dbReference type="SAM" id="MobiDB-lite"/>
    </source>
</evidence>
<evidence type="ECO:0000313" key="3">
    <source>
        <dbReference type="Proteomes" id="UP000671119"/>
    </source>
</evidence>
<feature type="non-terminal residue" evidence="2">
    <location>
        <position position="1"/>
    </location>
</feature>
<proteinExistence type="predicted"/>
<gene>
    <name evidence="2" type="ORF">J8J21_22365</name>
</gene>
<dbReference type="AlphaFoldDB" id="A0ABD4Q598"/>
<feature type="compositionally biased region" description="Polar residues" evidence="1">
    <location>
        <begin position="40"/>
        <end position="55"/>
    </location>
</feature>
<feature type="compositionally biased region" description="Basic and acidic residues" evidence="1">
    <location>
        <begin position="28"/>
        <end position="38"/>
    </location>
</feature>
<dbReference type="EMBL" id="JAGIZI010000566">
    <property type="protein sequence ID" value="MBP0685794.1"/>
    <property type="molecule type" value="Genomic_DNA"/>
</dbReference>
<evidence type="ECO:0000313" key="2">
    <source>
        <dbReference type="EMBL" id="MBP0685794.1"/>
    </source>
</evidence>
<feature type="non-terminal residue" evidence="2">
    <location>
        <position position="80"/>
    </location>
</feature>
<organism evidence="2 3">
    <name type="scientific">Mycobacterium tuberculosis</name>
    <dbReference type="NCBI Taxonomy" id="1773"/>
    <lineage>
        <taxon>Bacteria</taxon>
        <taxon>Bacillati</taxon>
        <taxon>Actinomycetota</taxon>
        <taxon>Actinomycetes</taxon>
        <taxon>Mycobacteriales</taxon>
        <taxon>Mycobacteriaceae</taxon>
        <taxon>Mycobacterium</taxon>
        <taxon>Mycobacterium tuberculosis complex</taxon>
    </lineage>
</organism>
<feature type="compositionally biased region" description="Basic and acidic residues" evidence="1">
    <location>
        <begin position="1"/>
        <end position="15"/>
    </location>
</feature>
<reference evidence="2 3" key="1">
    <citation type="submission" date="2021-03" db="EMBL/GenBank/DDBJ databases">
        <title>Whole Genome Sequencing of Mycobacterium tuberculosis clinical isolates from Arunachal Pradesh, India.</title>
        <authorList>
            <person name="Singh S."/>
            <person name="Mudliar S.R."/>
            <person name="Kulsum U."/>
            <person name="Rufai S.B."/>
            <person name="Singh P.K."/>
            <person name="Umpo M."/>
            <person name="Nyori M."/>
        </authorList>
    </citation>
    <scope>NUCLEOTIDE SEQUENCE [LARGE SCALE GENOMIC DNA]</scope>
    <source>
        <strain evidence="2 3">OMICS/BPL/0142/20/SP</strain>
    </source>
</reference>
<protein>
    <submittedName>
        <fullName evidence="2">Uncharacterized protein</fullName>
    </submittedName>
</protein>
<name>A0ABD4Q598_MYCTX</name>
<feature type="region of interest" description="Disordered" evidence="1">
    <location>
        <begin position="1"/>
        <end position="80"/>
    </location>
</feature>
<sequence>DAEHIDSKSDAKFGGEEPTQVDYPNGETDLKKGIHMHDSGNVSEKNASSMGNSATGLPPASSSGSLPSGIALATSARKPV</sequence>
<comment type="caution">
    <text evidence="2">The sequence shown here is derived from an EMBL/GenBank/DDBJ whole genome shotgun (WGS) entry which is preliminary data.</text>
</comment>
<feature type="compositionally biased region" description="Low complexity" evidence="1">
    <location>
        <begin position="56"/>
        <end position="73"/>
    </location>
</feature>